<sequence>MAPKNKGKKKIEQHRKPPTATAPDAPGPPDLSLPPPVQQAPSSPEPKPIRLIPRDITNASQFPNASQQDVLSSETQVGDDWAGQGQIGTWGAADPDPAPDNTWGGDDYADEGEEGEGGEAWSFRSGEHASPSAGIPAGSPGHSGQKRDALPGGWTDHSPGTNTLLNPPQGMSPRNTSPQGGHAPTHLNPQVLFSALTGLAGGHGGHPEPPVSGAEPVMKRRNTLKKHAHPAPEPPDHPSVPAPAPPAKSQKHVAFGSSLSAFLHPSAGQRHEAVGSSLSAFLHPSSNQRHEATSSLSAFLHPSMGQKHEAPAPPPPPATATPGLLSTRHMQPRGPQQNGWGAADMLPGGFPGVPGQPSPQTQWGMNAAQPPQNISPVAAPLQ</sequence>
<dbReference type="EMBL" id="JANHOG010002107">
    <property type="protein sequence ID" value="KAJ3527193.1"/>
    <property type="molecule type" value="Genomic_DNA"/>
</dbReference>
<reference evidence="1" key="1">
    <citation type="submission" date="2022-07" db="EMBL/GenBank/DDBJ databases">
        <title>Genome Sequence of Phlebia brevispora.</title>
        <authorList>
            <person name="Buettner E."/>
        </authorList>
    </citation>
    <scope>NUCLEOTIDE SEQUENCE</scope>
    <source>
        <strain evidence="1">MPL23</strain>
    </source>
</reference>
<organism evidence="1 2">
    <name type="scientific">Phlebia brevispora</name>
    <dbReference type="NCBI Taxonomy" id="194682"/>
    <lineage>
        <taxon>Eukaryota</taxon>
        <taxon>Fungi</taxon>
        <taxon>Dikarya</taxon>
        <taxon>Basidiomycota</taxon>
        <taxon>Agaricomycotina</taxon>
        <taxon>Agaricomycetes</taxon>
        <taxon>Polyporales</taxon>
        <taxon>Meruliaceae</taxon>
        <taxon>Phlebia</taxon>
    </lineage>
</organism>
<dbReference type="Proteomes" id="UP001148662">
    <property type="component" value="Unassembled WGS sequence"/>
</dbReference>
<evidence type="ECO:0000313" key="2">
    <source>
        <dbReference type="Proteomes" id="UP001148662"/>
    </source>
</evidence>
<proteinExistence type="predicted"/>
<gene>
    <name evidence="1" type="ORF">NM688_g8161</name>
</gene>
<name>A0ACC1RWH7_9APHY</name>
<comment type="caution">
    <text evidence="1">The sequence shown here is derived from an EMBL/GenBank/DDBJ whole genome shotgun (WGS) entry which is preliminary data.</text>
</comment>
<accession>A0ACC1RWH7</accession>
<evidence type="ECO:0000313" key="1">
    <source>
        <dbReference type="EMBL" id="KAJ3527193.1"/>
    </source>
</evidence>
<protein>
    <submittedName>
        <fullName evidence="1">Uncharacterized protein</fullName>
    </submittedName>
</protein>
<keyword evidence="2" id="KW-1185">Reference proteome</keyword>